<proteinExistence type="inferred from homology"/>
<evidence type="ECO:0000256" key="3">
    <source>
        <dbReference type="ARBA" id="ARBA00022692"/>
    </source>
</evidence>
<dbReference type="Pfam" id="PF01130">
    <property type="entry name" value="CD36"/>
    <property type="match status" value="1"/>
</dbReference>
<protein>
    <recommendedName>
        <fullName evidence="11">Lysosome membrane protein 2</fullName>
    </recommendedName>
</protein>
<name>A0A813USU0_9BILA</name>
<dbReference type="GO" id="GO:0005044">
    <property type="term" value="F:scavenger receptor activity"/>
    <property type="evidence" value="ECO:0007669"/>
    <property type="project" value="TreeGrafter"/>
</dbReference>
<evidence type="ECO:0000313" key="8">
    <source>
        <dbReference type="EMBL" id="CAF0830255.1"/>
    </source>
</evidence>
<evidence type="ECO:0000256" key="4">
    <source>
        <dbReference type="ARBA" id="ARBA00022989"/>
    </source>
</evidence>
<feature type="transmembrane region" description="Helical" evidence="7">
    <location>
        <begin position="12"/>
        <end position="36"/>
    </location>
</feature>
<comment type="caution">
    <text evidence="8">The sequence shown here is derived from an EMBL/GenBank/DDBJ whole genome shotgun (WGS) entry which is preliminary data.</text>
</comment>
<dbReference type="InterPro" id="IPR002159">
    <property type="entry name" value="CD36_fam"/>
</dbReference>
<dbReference type="PANTHER" id="PTHR11923">
    <property type="entry name" value="SCAVENGER RECEPTOR CLASS B TYPE-1 SR-B1"/>
    <property type="match status" value="1"/>
</dbReference>
<dbReference type="Proteomes" id="UP000663889">
    <property type="component" value="Unassembled WGS sequence"/>
</dbReference>
<keyword evidence="5 7" id="KW-0472">Membrane</keyword>
<dbReference type="Proteomes" id="UP000663874">
    <property type="component" value="Unassembled WGS sequence"/>
</dbReference>
<evidence type="ECO:0000256" key="7">
    <source>
        <dbReference type="SAM" id="Phobius"/>
    </source>
</evidence>
<dbReference type="AlphaFoldDB" id="A0A813USU0"/>
<evidence type="ECO:0000256" key="6">
    <source>
        <dbReference type="ARBA" id="ARBA00023180"/>
    </source>
</evidence>
<evidence type="ECO:0000313" key="10">
    <source>
        <dbReference type="Proteomes" id="UP000663889"/>
    </source>
</evidence>
<comment type="similarity">
    <text evidence="2">Belongs to the CD36 family.</text>
</comment>
<dbReference type="PANTHER" id="PTHR11923:SF51">
    <property type="entry name" value="LYSOSOME MEMBRANE PROTEIN 2"/>
    <property type="match status" value="1"/>
</dbReference>
<sequence>MPSLRCISCISILALILSCVFVIIGIIGIVAGPNILQKQIYNSLPLKVDSDQLDSWITPPVPVYLQFWLWECVNVIDFIQGGKPMLVERGPFTYLENRTKSGVYFNENYTVTYRQPISYTFLRNMSVDDEQVQITMINTPIVTIISLVRNQSNLTQEILNFFKNVYNESLFVKHTVREWIWGYEDRLLKAAKSIPILKDLVPDDHFGYFYGQNGTDDGLYTVFTGQKDINLLNTINKWNGLSYLPYWKNLWGNQVSGTDGSWFHPLINKDLPSERLYMYSTDICRSVYATFEHHSSVLNIPTETFSIPSEVFLNATLNPDNIAFGTYDSGVLDVSACRQGAPIFISLPHLLYAADRYIKSVDGIAPDPSVHRTVLEVEPHTGLVLNAQKRLQINTFIQPDPLIDDLKMISEVILPTIWINESTTIDQKSADDLNNQVLRYFTIIRWVSIVLIPIGVVIFVITIACFARRRSQKATTFVPIINTGSNNSIASENDY</sequence>
<dbReference type="PRINTS" id="PR01609">
    <property type="entry name" value="CD36FAMILY"/>
</dbReference>
<keyword evidence="4 7" id="KW-1133">Transmembrane helix</keyword>
<feature type="transmembrane region" description="Helical" evidence="7">
    <location>
        <begin position="443"/>
        <end position="467"/>
    </location>
</feature>
<evidence type="ECO:0000313" key="9">
    <source>
        <dbReference type="EMBL" id="CAF4020699.1"/>
    </source>
</evidence>
<dbReference type="PROSITE" id="PS51257">
    <property type="entry name" value="PROKAR_LIPOPROTEIN"/>
    <property type="match status" value="1"/>
</dbReference>
<organism evidence="8 10">
    <name type="scientific">Rotaria sordida</name>
    <dbReference type="NCBI Taxonomy" id="392033"/>
    <lineage>
        <taxon>Eukaryota</taxon>
        <taxon>Metazoa</taxon>
        <taxon>Spiralia</taxon>
        <taxon>Gnathifera</taxon>
        <taxon>Rotifera</taxon>
        <taxon>Eurotatoria</taxon>
        <taxon>Bdelloidea</taxon>
        <taxon>Philodinida</taxon>
        <taxon>Philodinidae</taxon>
        <taxon>Rotaria</taxon>
    </lineage>
</organism>
<comment type="subcellular location">
    <subcellularLocation>
        <location evidence="1">Membrane</location>
    </subcellularLocation>
</comment>
<keyword evidence="3 7" id="KW-0812">Transmembrane</keyword>
<evidence type="ECO:0000256" key="2">
    <source>
        <dbReference type="ARBA" id="ARBA00010532"/>
    </source>
</evidence>
<dbReference type="EMBL" id="CAJOBE010006905">
    <property type="protein sequence ID" value="CAF4020699.1"/>
    <property type="molecule type" value="Genomic_DNA"/>
</dbReference>
<evidence type="ECO:0000256" key="1">
    <source>
        <dbReference type="ARBA" id="ARBA00004370"/>
    </source>
</evidence>
<dbReference type="GO" id="GO:0005737">
    <property type="term" value="C:cytoplasm"/>
    <property type="evidence" value="ECO:0007669"/>
    <property type="project" value="TreeGrafter"/>
</dbReference>
<dbReference type="EMBL" id="CAJNOU010000044">
    <property type="protein sequence ID" value="CAF0830255.1"/>
    <property type="molecule type" value="Genomic_DNA"/>
</dbReference>
<evidence type="ECO:0000256" key="5">
    <source>
        <dbReference type="ARBA" id="ARBA00023136"/>
    </source>
</evidence>
<dbReference type="GO" id="GO:0016020">
    <property type="term" value="C:membrane"/>
    <property type="evidence" value="ECO:0007669"/>
    <property type="project" value="UniProtKB-SubCell"/>
</dbReference>
<reference evidence="8" key="1">
    <citation type="submission" date="2021-02" db="EMBL/GenBank/DDBJ databases">
        <authorList>
            <person name="Nowell W R."/>
        </authorList>
    </citation>
    <scope>NUCLEOTIDE SEQUENCE</scope>
</reference>
<gene>
    <name evidence="9" type="ORF">FNK824_LOCUS27055</name>
    <name evidence="8" type="ORF">SEV965_LOCUS2082</name>
</gene>
<accession>A0A813USU0</accession>
<evidence type="ECO:0008006" key="11">
    <source>
        <dbReference type="Google" id="ProtNLM"/>
    </source>
</evidence>
<keyword evidence="6" id="KW-0325">Glycoprotein</keyword>